<dbReference type="AlphaFoldDB" id="A0A1F4PZ55"/>
<dbReference type="PANTHER" id="PTHR38471">
    <property type="entry name" value="FOUR HELIX BUNDLE PROTEIN"/>
    <property type="match status" value="1"/>
</dbReference>
<sequence length="121" mass="13834">MDKPFEDFPAYIKGVNVAKEANLVCADIKDGQFNYLKDQIRRAASSVILNLAEGSGRWTKRDKINFYRIARASAFECCAVLDLFAAFQLAEKQHLERLKKQFVEIAGNLQALIFSIEKRKF</sequence>
<gene>
    <name evidence="1" type="ORF">A2625_04530</name>
</gene>
<organism evidence="1 2">
    <name type="scientific">candidate division WOR-1 bacterium RIFCSPHIGHO2_01_FULL_53_15</name>
    <dbReference type="NCBI Taxonomy" id="1802564"/>
    <lineage>
        <taxon>Bacteria</taxon>
        <taxon>Bacillati</taxon>
        <taxon>Saganbacteria</taxon>
    </lineage>
</organism>
<dbReference type="InterPro" id="IPR036583">
    <property type="entry name" value="23S_rRNA_IVS_sf"/>
</dbReference>
<dbReference type="Proteomes" id="UP000178724">
    <property type="component" value="Unassembled WGS sequence"/>
</dbReference>
<dbReference type="NCBIfam" id="TIGR02436">
    <property type="entry name" value="four helix bundle protein"/>
    <property type="match status" value="1"/>
</dbReference>
<dbReference type="PANTHER" id="PTHR38471:SF2">
    <property type="entry name" value="FOUR HELIX BUNDLE PROTEIN"/>
    <property type="match status" value="1"/>
</dbReference>
<dbReference type="Gene3D" id="1.20.1440.60">
    <property type="entry name" value="23S rRNA-intervening sequence"/>
    <property type="match status" value="1"/>
</dbReference>
<evidence type="ECO:0008006" key="3">
    <source>
        <dbReference type="Google" id="ProtNLM"/>
    </source>
</evidence>
<evidence type="ECO:0000313" key="1">
    <source>
        <dbReference type="EMBL" id="OGB88975.1"/>
    </source>
</evidence>
<dbReference type="Pfam" id="PF05635">
    <property type="entry name" value="23S_rRNA_IVP"/>
    <property type="match status" value="1"/>
</dbReference>
<reference evidence="1 2" key="1">
    <citation type="journal article" date="2016" name="Nat. Commun.">
        <title>Thousands of microbial genomes shed light on interconnected biogeochemical processes in an aquifer system.</title>
        <authorList>
            <person name="Anantharaman K."/>
            <person name="Brown C.T."/>
            <person name="Hug L.A."/>
            <person name="Sharon I."/>
            <person name="Castelle C.J."/>
            <person name="Probst A.J."/>
            <person name="Thomas B.C."/>
            <person name="Singh A."/>
            <person name="Wilkins M.J."/>
            <person name="Karaoz U."/>
            <person name="Brodie E.L."/>
            <person name="Williams K.H."/>
            <person name="Hubbard S.S."/>
            <person name="Banfield J.F."/>
        </authorList>
    </citation>
    <scope>NUCLEOTIDE SEQUENCE [LARGE SCALE GENOMIC DNA]</scope>
</reference>
<name>A0A1F4PZ55_UNCSA</name>
<evidence type="ECO:0000313" key="2">
    <source>
        <dbReference type="Proteomes" id="UP000178724"/>
    </source>
</evidence>
<dbReference type="EMBL" id="METM01000031">
    <property type="protein sequence ID" value="OGB88975.1"/>
    <property type="molecule type" value="Genomic_DNA"/>
</dbReference>
<comment type="caution">
    <text evidence="1">The sequence shown here is derived from an EMBL/GenBank/DDBJ whole genome shotgun (WGS) entry which is preliminary data.</text>
</comment>
<dbReference type="InterPro" id="IPR012657">
    <property type="entry name" value="23S_rRNA-intervening_sequence"/>
</dbReference>
<proteinExistence type="predicted"/>
<accession>A0A1F4PZ55</accession>
<dbReference type="SUPFAM" id="SSF158446">
    <property type="entry name" value="IVS-encoded protein-like"/>
    <property type="match status" value="1"/>
</dbReference>
<protein>
    <recommendedName>
        <fullName evidence="3">Four helix bundle protein</fullName>
    </recommendedName>
</protein>